<dbReference type="RefSeq" id="WP_085102890.1">
    <property type="nucleotide sequence ID" value="NZ_FWZU01000004.1"/>
</dbReference>
<feature type="transmembrane region" description="Helical" evidence="1">
    <location>
        <begin position="67"/>
        <end position="86"/>
    </location>
</feature>
<dbReference type="Proteomes" id="UP000192906">
    <property type="component" value="Unassembled WGS sequence"/>
</dbReference>
<name>A0A1X7E4B7_9BACT</name>
<organism evidence="2 3">
    <name type="scientific">Desulfovibrio gilichinskyi</name>
    <dbReference type="NCBI Taxonomy" id="1519643"/>
    <lineage>
        <taxon>Bacteria</taxon>
        <taxon>Pseudomonadati</taxon>
        <taxon>Thermodesulfobacteriota</taxon>
        <taxon>Desulfovibrionia</taxon>
        <taxon>Desulfovibrionales</taxon>
        <taxon>Desulfovibrionaceae</taxon>
        <taxon>Desulfovibrio</taxon>
    </lineage>
</organism>
<keyword evidence="1" id="KW-0472">Membrane</keyword>
<keyword evidence="1" id="KW-1133">Transmembrane helix</keyword>
<dbReference type="AlphaFoldDB" id="A0A1X7E4B7"/>
<accession>A0A1X7E4B7</accession>
<sequence>MNLKTKAISASEFPVALFSLGLPLLSAAYGMDGSVAPQNLADILVAGLAVIGLLVEPYKKKQTSSHLWLKAGIPAVLIFWICSKYITPMLTPLASSLPFLMEMRPLLYGFVAALWVTNFAMPKPENFYFWASCLSVLIIADFIYLFYLNGIVTIPELLGSAKWTTSILLAGLCATLHEPSKLKITRVLIFTGIMCTLSRDANFAAVLVLLFFGPGKALKKTAIVLVFFMFNIFVLVSQDMTFFNPNDLPTYWLWFSILGLLEKAPHLLLSGYPIASPLPLNIPAAIWQLWHKQNFLWTDSGTYLFHIAPLWLHILTAWGIAGIAGAVAIVTTISIKYSSNIMASLITAVIITGFFDPIFYNPASGIILIMAFICAAQPETRSFMFE</sequence>
<evidence type="ECO:0000256" key="1">
    <source>
        <dbReference type="SAM" id="Phobius"/>
    </source>
</evidence>
<evidence type="ECO:0000313" key="3">
    <source>
        <dbReference type="Proteomes" id="UP000192906"/>
    </source>
</evidence>
<feature type="transmembrane region" description="Helical" evidence="1">
    <location>
        <begin position="218"/>
        <end position="236"/>
    </location>
</feature>
<reference evidence="3" key="1">
    <citation type="submission" date="2017-04" db="EMBL/GenBank/DDBJ databases">
        <authorList>
            <person name="Varghese N."/>
            <person name="Submissions S."/>
        </authorList>
    </citation>
    <scope>NUCLEOTIDE SEQUENCE [LARGE SCALE GENOMIC DNA]</scope>
    <source>
        <strain evidence="3">K3S</strain>
    </source>
</reference>
<feature type="transmembrane region" description="Helical" evidence="1">
    <location>
        <begin position="188"/>
        <end position="212"/>
    </location>
</feature>
<feature type="transmembrane region" description="Helical" evidence="1">
    <location>
        <begin position="40"/>
        <end position="55"/>
    </location>
</feature>
<dbReference type="STRING" id="1519643.SAMN06295933_2601"/>
<dbReference type="OrthoDB" id="5448792at2"/>
<feature type="transmembrane region" description="Helical" evidence="1">
    <location>
        <begin position="106"/>
        <end position="121"/>
    </location>
</feature>
<feature type="transmembrane region" description="Helical" evidence="1">
    <location>
        <begin position="361"/>
        <end position="378"/>
    </location>
</feature>
<keyword evidence="3" id="KW-1185">Reference proteome</keyword>
<feature type="transmembrane region" description="Helical" evidence="1">
    <location>
        <begin position="337"/>
        <end position="355"/>
    </location>
</feature>
<keyword evidence="1" id="KW-0812">Transmembrane</keyword>
<gene>
    <name evidence="2" type="ORF">SAMN06295933_2601</name>
</gene>
<proteinExistence type="predicted"/>
<feature type="transmembrane region" description="Helical" evidence="1">
    <location>
        <begin position="310"/>
        <end position="330"/>
    </location>
</feature>
<evidence type="ECO:0000313" key="2">
    <source>
        <dbReference type="EMBL" id="SMF26960.1"/>
    </source>
</evidence>
<protein>
    <submittedName>
        <fullName evidence="2">Uncharacterized protein</fullName>
    </submittedName>
</protein>
<dbReference type="EMBL" id="FWZU01000004">
    <property type="protein sequence ID" value="SMF26960.1"/>
    <property type="molecule type" value="Genomic_DNA"/>
</dbReference>
<feature type="transmembrane region" description="Helical" evidence="1">
    <location>
        <begin position="128"/>
        <end position="148"/>
    </location>
</feature>